<evidence type="ECO:0000313" key="3">
    <source>
        <dbReference type="Proteomes" id="UP001144396"/>
    </source>
</evidence>
<feature type="region of interest" description="Disordered" evidence="1">
    <location>
        <begin position="1"/>
        <end position="34"/>
    </location>
</feature>
<name>A0A9W6CY72_9MICO</name>
<comment type="caution">
    <text evidence="2">The sequence shown here is derived from an EMBL/GenBank/DDBJ whole genome shotgun (WGS) entry which is preliminary data.</text>
</comment>
<accession>A0A9W6CY72</accession>
<dbReference type="AlphaFoldDB" id="A0A9W6CY72"/>
<keyword evidence="3" id="KW-1185">Reference proteome</keyword>
<protein>
    <submittedName>
        <fullName evidence="2">Uncharacterized protein</fullName>
    </submittedName>
</protein>
<evidence type="ECO:0000313" key="2">
    <source>
        <dbReference type="EMBL" id="GLI28495.1"/>
    </source>
</evidence>
<gene>
    <name evidence="2" type="ORF">ARHIZOSPH14_27370</name>
</gene>
<dbReference type="EMBL" id="BSDP01000001">
    <property type="protein sequence ID" value="GLI28495.1"/>
    <property type="molecule type" value="Genomic_DNA"/>
</dbReference>
<feature type="compositionally biased region" description="Polar residues" evidence="1">
    <location>
        <begin position="1"/>
        <end position="20"/>
    </location>
</feature>
<proteinExistence type="predicted"/>
<sequence>MSKSTAASVESSLPSALNSYKESASAAKEAHRAARQAILADPMASDLAKKQKLEALDKDTRSKLDAIKGQQDSYVSGLRNKIEKELRGNQPTDANSVLLRRDAADRARKITDKQEAMDVLNDAIRNGDAEMAHAIGTRARNHVWLDVAQAYQAAHPDTADSAAALAYVEANTSGAAYNLSNSMTYAAPNV</sequence>
<evidence type="ECO:0000256" key="1">
    <source>
        <dbReference type="SAM" id="MobiDB-lite"/>
    </source>
</evidence>
<dbReference type="RefSeq" id="WP_281885929.1">
    <property type="nucleotide sequence ID" value="NZ_BSDP01000001.1"/>
</dbReference>
<dbReference type="Proteomes" id="UP001144396">
    <property type="component" value="Unassembled WGS sequence"/>
</dbReference>
<organism evidence="2 3">
    <name type="scientific">Agromyces rhizosphaerae</name>
    <dbReference type="NCBI Taxonomy" id="88374"/>
    <lineage>
        <taxon>Bacteria</taxon>
        <taxon>Bacillati</taxon>
        <taxon>Actinomycetota</taxon>
        <taxon>Actinomycetes</taxon>
        <taxon>Micrococcales</taxon>
        <taxon>Microbacteriaceae</taxon>
        <taxon>Agromyces</taxon>
    </lineage>
</organism>
<reference evidence="2" key="1">
    <citation type="submission" date="2022-12" db="EMBL/GenBank/DDBJ databases">
        <title>Reference genome sequencing for broad-spectrum identification of bacterial and archaeal isolates by mass spectrometry.</title>
        <authorList>
            <person name="Sekiguchi Y."/>
            <person name="Tourlousse D.M."/>
        </authorList>
    </citation>
    <scope>NUCLEOTIDE SEQUENCE</scope>
    <source>
        <strain evidence="2">14</strain>
    </source>
</reference>